<gene>
    <name evidence="3" type="ordered locus">Mboo_1161</name>
</gene>
<feature type="domain" description="STAS" evidence="2">
    <location>
        <begin position="1"/>
        <end position="110"/>
    </location>
</feature>
<protein>
    <submittedName>
        <fullName evidence="3">Anti-sigma-factor antagonist</fullName>
    </submittedName>
</protein>
<dbReference type="CDD" id="cd07043">
    <property type="entry name" value="STAS_anti-anti-sigma_factors"/>
    <property type="match status" value="1"/>
</dbReference>
<dbReference type="GeneID" id="5410430"/>
<dbReference type="PANTHER" id="PTHR33495">
    <property type="entry name" value="ANTI-SIGMA FACTOR ANTAGONIST TM_1081-RELATED-RELATED"/>
    <property type="match status" value="1"/>
</dbReference>
<dbReference type="Gene3D" id="3.30.750.24">
    <property type="entry name" value="STAS domain"/>
    <property type="match status" value="1"/>
</dbReference>
<evidence type="ECO:0000259" key="2">
    <source>
        <dbReference type="PROSITE" id="PS50801"/>
    </source>
</evidence>
<evidence type="ECO:0000256" key="1">
    <source>
        <dbReference type="ARBA" id="ARBA00009013"/>
    </source>
</evidence>
<dbReference type="NCBIfam" id="TIGR00377">
    <property type="entry name" value="ant_ant_sig"/>
    <property type="match status" value="1"/>
</dbReference>
<dbReference type="Pfam" id="PF01740">
    <property type="entry name" value="STAS"/>
    <property type="match status" value="1"/>
</dbReference>
<sequence>MEARSERKEGVLVFFINGRLDAFGAQQLDEWIKGALHDDDKELVLDLSGTTYLSSGGLRTFNMLKKEMKRRNGRFALAAVGEYPKKVLDMAGFSTILEIFPTTDAAVDDIRKKRRNPTLFNEIFYKKIEEEGISLTIEPGWMTSPPVLRITGDLSKVLHAKLTEADIKTRKFSEITYSLGLGALGADKKDAMLLLGEMITLYGSMVWLPTDGNNTPDFLTPLDAEADVPVYTGYNVTLDGPFNEYLALSVEEGKSVSIADIYRMIFAGARDRGIKSYKGVVAVAIWGVIDGLASSGIKKAPVAGTGLPGTATIMDPAISGEWMASDTGMSYKGDTLVSFGFGIDLAASITGFQPEDLDALYYANPASRAASKATYLHNHGVVFRGVPFDASLDLNTQVKKIVNDATFVDMRHLLDSTRLRRAKIGVAYIQEIVREP</sequence>
<comment type="similarity">
    <text evidence="1">Belongs to the anti-sigma-factor antagonist family.</text>
</comment>
<dbReference type="HOGENOM" id="CLU_053466_0_0_2"/>
<dbReference type="SUPFAM" id="SSF52091">
    <property type="entry name" value="SpoIIaa-like"/>
    <property type="match status" value="1"/>
</dbReference>
<organism evidence="3 4">
    <name type="scientific">Methanoregula boonei (strain DSM 21154 / JCM 14090 / 6A8)</name>
    <dbReference type="NCBI Taxonomy" id="456442"/>
    <lineage>
        <taxon>Archaea</taxon>
        <taxon>Methanobacteriati</taxon>
        <taxon>Methanobacteriota</taxon>
        <taxon>Stenosarchaea group</taxon>
        <taxon>Methanomicrobia</taxon>
        <taxon>Methanomicrobiales</taxon>
        <taxon>Methanoregulaceae</taxon>
        <taxon>Methanoregula</taxon>
    </lineage>
</organism>
<dbReference type="AlphaFoldDB" id="A7I7G8"/>
<keyword evidence="4" id="KW-1185">Reference proteome</keyword>
<evidence type="ECO:0000313" key="4">
    <source>
        <dbReference type="Proteomes" id="UP000002408"/>
    </source>
</evidence>
<dbReference type="STRING" id="456442.Mboo_1161"/>
<reference evidence="4" key="1">
    <citation type="journal article" date="2015" name="Microbiology">
        <title>Genome of Methanoregula boonei 6A8 reveals adaptations to oligotrophic peatland environments.</title>
        <authorList>
            <person name="Braeuer S."/>
            <person name="Cadillo-Quiroz H."/>
            <person name="Kyrpides N."/>
            <person name="Woyke T."/>
            <person name="Goodwin L."/>
            <person name="Detter C."/>
            <person name="Podell S."/>
            <person name="Yavitt J.B."/>
            <person name="Zinder S.H."/>
        </authorList>
    </citation>
    <scope>NUCLEOTIDE SEQUENCE [LARGE SCALE GENOMIC DNA]</scope>
    <source>
        <strain evidence="4">DSM 21154 / JCM 14090 / 6A8</strain>
    </source>
</reference>
<dbReference type="PANTHER" id="PTHR33495:SF2">
    <property type="entry name" value="ANTI-SIGMA FACTOR ANTAGONIST TM_1081-RELATED"/>
    <property type="match status" value="1"/>
</dbReference>
<dbReference type="RefSeq" id="WP_012106707.1">
    <property type="nucleotide sequence ID" value="NC_009712.1"/>
</dbReference>
<dbReference type="eggNOG" id="arCOG06891">
    <property type="taxonomic scope" value="Archaea"/>
</dbReference>
<dbReference type="OrthoDB" id="117995at2157"/>
<name>A7I7G8_METB6</name>
<dbReference type="InterPro" id="IPR002645">
    <property type="entry name" value="STAS_dom"/>
</dbReference>
<dbReference type="Proteomes" id="UP000002408">
    <property type="component" value="Chromosome"/>
</dbReference>
<evidence type="ECO:0000313" key="3">
    <source>
        <dbReference type="EMBL" id="ABS55679.1"/>
    </source>
</evidence>
<accession>A7I7G8</accession>
<dbReference type="InterPro" id="IPR036513">
    <property type="entry name" value="STAS_dom_sf"/>
</dbReference>
<dbReference type="PROSITE" id="PS50801">
    <property type="entry name" value="STAS"/>
    <property type="match status" value="1"/>
</dbReference>
<dbReference type="EMBL" id="CP000780">
    <property type="protein sequence ID" value="ABS55679.1"/>
    <property type="molecule type" value="Genomic_DNA"/>
</dbReference>
<proteinExistence type="inferred from homology"/>
<dbReference type="KEGG" id="mbn:Mboo_1161"/>
<dbReference type="GO" id="GO:0043856">
    <property type="term" value="F:anti-sigma factor antagonist activity"/>
    <property type="evidence" value="ECO:0007669"/>
    <property type="project" value="InterPro"/>
</dbReference>
<dbReference type="InterPro" id="IPR003658">
    <property type="entry name" value="Anti-sigma_ant"/>
</dbReference>